<evidence type="ECO:0000256" key="2">
    <source>
        <dbReference type="ARBA" id="ARBA00022448"/>
    </source>
</evidence>
<feature type="transmembrane region" description="Helical" evidence="7">
    <location>
        <begin position="118"/>
        <end position="140"/>
    </location>
</feature>
<feature type="transmembrane region" description="Helical" evidence="7">
    <location>
        <begin position="385"/>
        <end position="404"/>
    </location>
</feature>
<evidence type="ECO:0000259" key="8">
    <source>
        <dbReference type="PROSITE" id="PS50850"/>
    </source>
</evidence>
<feature type="transmembrane region" description="Helical" evidence="7">
    <location>
        <begin position="85"/>
        <end position="106"/>
    </location>
</feature>
<dbReference type="GO" id="GO:0005886">
    <property type="term" value="C:plasma membrane"/>
    <property type="evidence" value="ECO:0007669"/>
    <property type="project" value="UniProtKB-SubCell"/>
</dbReference>
<accession>A0A198G079</accession>
<dbReference type="AlphaFoldDB" id="A0A198G079"/>
<organism evidence="9 10">
    <name type="scientific">Proteus myxofaciens ATCC 19692</name>
    <dbReference type="NCBI Taxonomy" id="1354337"/>
    <lineage>
        <taxon>Bacteria</taxon>
        <taxon>Pseudomonadati</taxon>
        <taxon>Pseudomonadota</taxon>
        <taxon>Gammaproteobacteria</taxon>
        <taxon>Enterobacterales</taxon>
        <taxon>Morganellaceae</taxon>
        <taxon>Proteus</taxon>
    </lineage>
</organism>
<comment type="subcellular location">
    <subcellularLocation>
        <location evidence="1">Cell membrane</location>
        <topology evidence="1">Multi-pass membrane protein</topology>
    </subcellularLocation>
</comment>
<dbReference type="InterPro" id="IPR036259">
    <property type="entry name" value="MFS_trans_sf"/>
</dbReference>
<dbReference type="Gene3D" id="1.20.1720.10">
    <property type="entry name" value="Multidrug resistance protein D"/>
    <property type="match status" value="1"/>
</dbReference>
<feature type="transmembrane region" description="Helical" evidence="7">
    <location>
        <begin position="180"/>
        <end position="199"/>
    </location>
</feature>
<keyword evidence="6 7" id="KW-0472">Membrane</keyword>
<evidence type="ECO:0000256" key="1">
    <source>
        <dbReference type="ARBA" id="ARBA00004651"/>
    </source>
</evidence>
<reference evidence="9 10" key="1">
    <citation type="submission" date="2016-04" db="EMBL/GenBank/DDBJ databases">
        <title>ATOL: Assembling a taxonomically balanced genome-scale reconstruction of the evolutionary history of the Enterobacteriaceae.</title>
        <authorList>
            <person name="Plunkett G.III."/>
            <person name="Neeno-Eckwall E.C."/>
            <person name="Glasner J.D."/>
            <person name="Perna N.T."/>
        </authorList>
    </citation>
    <scope>NUCLEOTIDE SEQUENCE [LARGE SCALE GENOMIC DNA]</scope>
    <source>
        <strain evidence="9 10">ATCC 19692</strain>
    </source>
</reference>
<feature type="domain" description="Major facilitator superfamily (MFS) profile" evidence="8">
    <location>
        <begin position="1"/>
        <end position="478"/>
    </location>
</feature>
<dbReference type="SUPFAM" id="SSF103473">
    <property type="entry name" value="MFS general substrate transporter"/>
    <property type="match status" value="1"/>
</dbReference>
<feature type="transmembrane region" description="Helical" evidence="7">
    <location>
        <begin position="282"/>
        <end position="307"/>
    </location>
</feature>
<evidence type="ECO:0000256" key="3">
    <source>
        <dbReference type="ARBA" id="ARBA00022475"/>
    </source>
</evidence>
<feature type="transmembrane region" description="Helical" evidence="7">
    <location>
        <begin position="248"/>
        <end position="270"/>
    </location>
</feature>
<feature type="transmembrane region" description="Helical" evidence="7">
    <location>
        <begin position="452"/>
        <end position="474"/>
    </location>
</feature>
<evidence type="ECO:0000256" key="5">
    <source>
        <dbReference type="ARBA" id="ARBA00022989"/>
    </source>
</evidence>
<feature type="transmembrane region" description="Helical" evidence="7">
    <location>
        <begin position="211"/>
        <end position="228"/>
    </location>
</feature>
<comment type="caution">
    <text evidence="9">The sequence shown here is derived from an EMBL/GenBank/DDBJ whole genome shotgun (WGS) entry which is preliminary data.</text>
</comment>
<feature type="transmembrane region" description="Helical" evidence="7">
    <location>
        <begin position="146"/>
        <end position="168"/>
    </location>
</feature>
<dbReference type="GO" id="GO:0022857">
    <property type="term" value="F:transmembrane transporter activity"/>
    <property type="evidence" value="ECO:0007669"/>
    <property type="project" value="InterPro"/>
</dbReference>
<evidence type="ECO:0000313" key="10">
    <source>
        <dbReference type="Proteomes" id="UP000094023"/>
    </source>
</evidence>
<gene>
    <name evidence="9" type="ORF">M983_1551</name>
</gene>
<keyword evidence="10" id="KW-1185">Reference proteome</keyword>
<evidence type="ECO:0000256" key="7">
    <source>
        <dbReference type="SAM" id="Phobius"/>
    </source>
</evidence>
<keyword evidence="2" id="KW-0813">Transport</keyword>
<dbReference type="Gene3D" id="1.20.1250.20">
    <property type="entry name" value="MFS general substrate transporter like domains"/>
    <property type="match status" value="1"/>
</dbReference>
<evidence type="ECO:0000256" key="4">
    <source>
        <dbReference type="ARBA" id="ARBA00022692"/>
    </source>
</evidence>
<dbReference type="Proteomes" id="UP000094023">
    <property type="component" value="Unassembled WGS sequence"/>
</dbReference>
<dbReference type="STRING" id="1354337.M983_1551"/>
<dbReference type="InterPro" id="IPR011701">
    <property type="entry name" value="MFS"/>
</dbReference>
<proteinExistence type="predicted"/>
<dbReference type="Pfam" id="PF07690">
    <property type="entry name" value="MFS_1"/>
    <property type="match status" value="1"/>
</dbReference>
<dbReference type="PROSITE" id="PS50850">
    <property type="entry name" value="MFS"/>
    <property type="match status" value="1"/>
</dbReference>
<keyword evidence="3" id="KW-1003">Cell membrane</keyword>
<keyword evidence="5 7" id="KW-1133">Transmembrane helix</keyword>
<evidence type="ECO:0000313" key="9">
    <source>
        <dbReference type="EMBL" id="OAT30134.1"/>
    </source>
</evidence>
<dbReference type="InterPro" id="IPR020846">
    <property type="entry name" value="MFS_dom"/>
</dbReference>
<dbReference type="CDD" id="cd17321">
    <property type="entry name" value="MFS_MMR_MDR_like"/>
    <property type="match status" value="1"/>
</dbReference>
<protein>
    <submittedName>
        <fullName evidence="9">Integral membrane protein</fullName>
    </submittedName>
</protein>
<feature type="transmembrane region" description="Helical" evidence="7">
    <location>
        <begin position="33"/>
        <end position="52"/>
    </location>
</feature>
<keyword evidence="4 7" id="KW-0812">Transmembrane</keyword>
<dbReference type="PANTHER" id="PTHR42718:SF47">
    <property type="entry name" value="METHYL VIOLOGEN RESISTANCE PROTEIN SMVA"/>
    <property type="match status" value="1"/>
</dbReference>
<dbReference type="PANTHER" id="PTHR42718">
    <property type="entry name" value="MAJOR FACILITATOR SUPERFAMILY MULTIDRUG TRANSPORTER MFSC"/>
    <property type="match status" value="1"/>
</dbReference>
<dbReference type="EMBL" id="LXEN01000073">
    <property type="protein sequence ID" value="OAT30134.1"/>
    <property type="molecule type" value="Genomic_DNA"/>
</dbReference>
<name>A0A198G079_9GAMM</name>
<feature type="transmembrane region" description="Helical" evidence="7">
    <location>
        <begin position="340"/>
        <end position="365"/>
    </location>
</feature>
<feature type="transmembrane region" description="Helical" evidence="7">
    <location>
        <begin position="314"/>
        <end position="334"/>
    </location>
</feature>
<sequence length="483" mass="51899">MLFLIVVDVTVLYTALPRLTHDLNASASEKLWIMNAYPLIMAGLLPATGMLTDRIGHKTLFICGLPLFAIASLCAAFSPTATTLIASRGFLAIGAAMSMPATLSIIRQVFNNPQERAVAIGIWSAVASGGAALGPLIGGILLNNFWWGSVFLINVPIVILVLPFSIWLIPSFAGHGKFKIDYFSSLLVLIGLVSAIYALKEIGKPYIEWSYALIATIIATFFLTLFALRQKKQTHPMIDFRLFKNRFFSIGILMAVLSMVIIVGIELLLSQRLQLVAGFTPLQAALVILPIPIGSVLASPLAGYFLARLGEIRLIIAGFAITLAGNLWLIAVYQTFSSSVLIGSLFLIGFGLGIIFTTAATSIMLSVADNQAGMAASIEDVAYELGNVIGVTFMGSLMSTIYTLKLTLPDSLSVSDIVYDSLDEALIVASKLPDSASTLLVSHANSAFEQSFLVVLIATATITALSLVFLPYYLRHSTRKHIA</sequence>
<evidence type="ECO:0000256" key="6">
    <source>
        <dbReference type="ARBA" id="ARBA00023136"/>
    </source>
</evidence>
<dbReference type="PATRIC" id="fig|1354337.4.peg.1589"/>
<feature type="transmembrane region" description="Helical" evidence="7">
    <location>
        <begin position="59"/>
        <end position="79"/>
    </location>
</feature>